<evidence type="ECO:0000313" key="15">
    <source>
        <dbReference type="EMBL" id="QOY85579.1"/>
    </source>
</evidence>
<dbReference type="GO" id="GO:0005886">
    <property type="term" value="C:plasma membrane"/>
    <property type="evidence" value="ECO:0007669"/>
    <property type="project" value="UniProtKB-SubCell"/>
</dbReference>
<evidence type="ECO:0000256" key="4">
    <source>
        <dbReference type="ARBA" id="ARBA00022475"/>
    </source>
</evidence>
<keyword evidence="7 14" id="KW-1133">Transmembrane helix</keyword>
<name>A0A7S7NL59_PALFE</name>
<evidence type="ECO:0000256" key="5">
    <source>
        <dbReference type="ARBA" id="ARBA00022692"/>
    </source>
</evidence>
<evidence type="ECO:0000256" key="6">
    <source>
        <dbReference type="ARBA" id="ARBA00022847"/>
    </source>
</evidence>
<dbReference type="Gene3D" id="1.20.1730.10">
    <property type="entry name" value="Sodium/glucose cotransporter"/>
    <property type="match status" value="1"/>
</dbReference>
<evidence type="ECO:0000256" key="3">
    <source>
        <dbReference type="ARBA" id="ARBA00022448"/>
    </source>
</evidence>
<dbReference type="Proteomes" id="UP000593892">
    <property type="component" value="Chromosome"/>
</dbReference>
<keyword evidence="8" id="KW-0915">Sodium</keyword>
<keyword evidence="4" id="KW-1003">Cell membrane</keyword>
<evidence type="ECO:0000256" key="11">
    <source>
        <dbReference type="ARBA" id="ARBA00023201"/>
    </source>
</evidence>
<feature type="transmembrane region" description="Helical" evidence="14">
    <location>
        <begin position="216"/>
        <end position="236"/>
    </location>
</feature>
<organism evidence="15 16">
    <name type="scientific">Paludibaculum fermentans</name>
    <dbReference type="NCBI Taxonomy" id="1473598"/>
    <lineage>
        <taxon>Bacteria</taxon>
        <taxon>Pseudomonadati</taxon>
        <taxon>Acidobacteriota</taxon>
        <taxon>Terriglobia</taxon>
        <taxon>Bryobacterales</taxon>
        <taxon>Bryobacteraceae</taxon>
        <taxon>Paludibaculum</taxon>
    </lineage>
</organism>
<feature type="transmembrane region" description="Helical" evidence="14">
    <location>
        <begin position="343"/>
        <end position="364"/>
    </location>
</feature>
<dbReference type="PROSITE" id="PS00456">
    <property type="entry name" value="NA_SOLUT_SYMP_1"/>
    <property type="match status" value="1"/>
</dbReference>
<evidence type="ECO:0000256" key="2">
    <source>
        <dbReference type="ARBA" id="ARBA00006434"/>
    </source>
</evidence>
<gene>
    <name evidence="15" type="ORF">IRI77_22460</name>
</gene>
<keyword evidence="3" id="KW-0813">Transport</keyword>
<dbReference type="GO" id="GO:0046942">
    <property type="term" value="P:carboxylic acid transport"/>
    <property type="evidence" value="ECO:0007669"/>
    <property type="project" value="UniProtKB-ARBA"/>
</dbReference>
<comment type="similarity">
    <text evidence="2 13">Belongs to the sodium:solute symporter (SSF) (TC 2.A.21) family.</text>
</comment>
<dbReference type="InterPro" id="IPR018212">
    <property type="entry name" value="Na/solute_symporter_CS"/>
</dbReference>
<keyword evidence="10 14" id="KW-0472">Membrane</keyword>
<evidence type="ECO:0000313" key="16">
    <source>
        <dbReference type="Proteomes" id="UP000593892"/>
    </source>
</evidence>
<dbReference type="KEGG" id="pfer:IRI77_22460"/>
<evidence type="ECO:0000256" key="14">
    <source>
        <dbReference type="SAM" id="Phobius"/>
    </source>
</evidence>
<evidence type="ECO:0000256" key="12">
    <source>
        <dbReference type="ARBA" id="ARBA00033708"/>
    </source>
</evidence>
<evidence type="ECO:0000256" key="10">
    <source>
        <dbReference type="ARBA" id="ARBA00023136"/>
    </source>
</evidence>
<feature type="transmembrane region" description="Helical" evidence="14">
    <location>
        <begin position="426"/>
        <end position="446"/>
    </location>
</feature>
<feature type="transmembrane region" description="Helical" evidence="14">
    <location>
        <begin position="257"/>
        <end position="277"/>
    </location>
</feature>
<reference evidence="15 16" key="1">
    <citation type="submission" date="2020-10" db="EMBL/GenBank/DDBJ databases">
        <title>Complete genome sequence of Paludibaculum fermentans P105T, a facultatively anaerobic acidobacterium capable of dissimilatory Fe(III) reduction.</title>
        <authorList>
            <person name="Dedysh S.N."/>
            <person name="Beletsky A.V."/>
            <person name="Kulichevskaya I.S."/>
            <person name="Mardanov A.V."/>
            <person name="Ravin N.V."/>
        </authorList>
    </citation>
    <scope>NUCLEOTIDE SEQUENCE [LARGE SCALE GENOMIC DNA]</scope>
    <source>
        <strain evidence="15 16">P105</strain>
    </source>
</reference>
<feature type="transmembrane region" description="Helical" evidence="14">
    <location>
        <begin position="138"/>
        <end position="161"/>
    </location>
</feature>
<keyword evidence="9" id="KW-0406">Ion transport</keyword>
<keyword evidence="5 14" id="KW-0812">Transmembrane</keyword>
<dbReference type="InterPro" id="IPR038377">
    <property type="entry name" value="Na/Glc_symporter_sf"/>
</dbReference>
<dbReference type="PANTHER" id="PTHR48086:SF3">
    <property type="entry name" value="SODIUM_PROLINE SYMPORTER"/>
    <property type="match status" value="1"/>
</dbReference>
<evidence type="ECO:0000256" key="13">
    <source>
        <dbReference type="RuleBase" id="RU362091"/>
    </source>
</evidence>
<protein>
    <recommendedName>
        <fullName evidence="17">Sodium:solute symporter</fullName>
    </recommendedName>
</protein>
<comment type="subcellular location">
    <subcellularLocation>
        <location evidence="1">Cell membrane</location>
        <topology evidence="1">Multi-pass membrane protein</topology>
    </subcellularLocation>
</comment>
<dbReference type="EMBL" id="CP063849">
    <property type="protein sequence ID" value="QOY85579.1"/>
    <property type="molecule type" value="Genomic_DNA"/>
</dbReference>
<feature type="transmembrane region" description="Helical" evidence="14">
    <location>
        <begin position="60"/>
        <end position="82"/>
    </location>
</feature>
<dbReference type="PANTHER" id="PTHR48086">
    <property type="entry name" value="SODIUM/PROLINE SYMPORTER-RELATED"/>
    <property type="match status" value="1"/>
</dbReference>
<keyword evidence="6" id="KW-0769">Symport</keyword>
<dbReference type="InterPro" id="IPR050277">
    <property type="entry name" value="Sodium:Solute_Symporter"/>
</dbReference>
<evidence type="ECO:0000256" key="8">
    <source>
        <dbReference type="ARBA" id="ARBA00023053"/>
    </source>
</evidence>
<feature type="transmembrane region" description="Helical" evidence="14">
    <location>
        <begin position="401"/>
        <end position="420"/>
    </location>
</feature>
<dbReference type="GO" id="GO:0015293">
    <property type="term" value="F:symporter activity"/>
    <property type="evidence" value="ECO:0007669"/>
    <property type="project" value="UniProtKB-KW"/>
</dbReference>
<evidence type="ECO:0000256" key="9">
    <source>
        <dbReference type="ARBA" id="ARBA00023065"/>
    </source>
</evidence>
<evidence type="ECO:0008006" key="17">
    <source>
        <dbReference type="Google" id="ProtNLM"/>
    </source>
</evidence>
<keyword evidence="16" id="KW-1185">Reference proteome</keyword>
<dbReference type="InterPro" id="IPR001734">
    <property type="entry name" value="Na/solute_symporter"/>
</dbReference>
<evidence type="ECO:0000256" key="1">
    <source>
        <dbReference type="ARBA" id="ARBA00004651"/>
    </source>
</evidence>
<dbReference type="GO" id="GO:0006814">
    <property type="term" value="P:sodium ion transport"/>
    <property type="evidence" value="ECO:0007669"/>
    <property type="project" value="UniProtKB-KW"/>
</dbReference>
<dbReference type="Pfam" id="PF00474">
    <property type="entry name" value="SSF"/>
    <property type="match status" value="1"/>
</dbReference>
<proteinExistence type="inferred from homology"/>
<accession>A0A7S7NL59</accession>
<feature type="transmembrane region" description="Helical" evidence="14">
    <location>
        <begin position="107"/>
        <end position="132"/>
    </location>
</feature>
<feature type="transmembrane region" description="Helical" evidence="14">
    <location>
        <begin position="370"/>
        <end position="394"/>
    </location>
</feature>
<dbReference type="RefSeq" id="WP_194447249.1">
    <property type="nucleotide sequence ID" value="NZ_CP063849.1"/>
</dbReference>
<comment type="catalytic activity">
    <reaction evidence="12">
        <text>L-proline(in) + Na(+)(in) = L-proline(out) + Na(+)(out)</text>
        <dbReference type="Rhea" id="RHEA:28967"/>
        <dbReference type="ChEBI" id="CHEBI:29101"/>
        <dbReference type="ChEBI" id="CHEBI:60039"/>
    </reaction>
</comment>
<feature type="transmembrane region" description="Helical" evidence="14">
    <location>
        <begin position="168"/>
        <end position="187"/>
    </location>
</feature>
<keyword evidence="11" id="KW-0739">Sodium transport</keyword>
<feature type="transmembrane region" description="Helical" evidence="14">
    <location>
        <begin position="297"/>
        <end position="322"/>
    </location>
</feature>
<dbReference type="AlphaFoldDB" id="A0A7S7NL59"/>
<sequence length="467" mass="49475">MAISLCIGLYTYTQVQGSSKRYTVCGKSMPFIVVGTALAAQAIDGNATLGNVALAYSGSLWAGAAIPLGLALSLFLVGRFLAAPLNQLDLLTLPEFFYRRYSKHAELLASMLTIICFIVLVAGNLSAVAWILSVVSGWGYGVCLLIATSVIFLYTIAGGLYAAIWTDFFQIHVAIIGFVLAAGYVLWTQDWSAIMARVPAATTSLTALTTVKDGGLANWATIISLAFGNAMALDFMERVFSARTPATARRGCYYAGGWTLVIGLCCTVLSLAAVATLGKVSDPRMVLPMFASGYLPLVIGIMVFVGVLGASMSTANGAMLVISVVAARNLYQRWSQRRLDDEFMLFLSRALALPTAVAAAWIAYVRPEPGMLLVIAFDIVFAGCVIPLFFGVYWSKANSNGAIASILSGTLARAICHFAMPPQLAGLDTLLPPVISLVVFMTVCLATQGAPATARVLDESFGEALEG</sequence>
<evidence type="ECO:0000256" key="7">
    <source>
        <dbReference type="ARBA" id="ARBA00022989"/>
    </source>
</evidence>
<dbReference type="PROSITE" id="PS50283">
    <property type="entry name" value="NA_SOLUT_SYMP_3"/>
    <property type="match status" value="1"/>
</dbReference>